<evidence type="ECO:0000259" key="1">
    <source>
        <dbReference type="Pfam" id="PF00149"/>
    </source>
</evidence>
<dbReference type="InterPro" id="IPR029052">
    <property type="entry name" value="Metallo-depent_PP-like"/>
</dbReference>
<dbReference type="SUPFAM" id="SSF56300">
    <property type="entry name" value="Metallo-dependent phosphatases"/>
    <property type="match status" value="1"/>
</dbReference>
<dbReference type="InterPro" id="IPR050126">
    <property type="entry name" value="Ap4A_hydrolase"/>
</dbReference>
<dbReference type="GO" id="GO:0110154">
    <property type="term" value="P:RNA decapping"/>
    <property type="evidence" value="ECO:0007669"/>
    <property type="project" value="TreeGrafter"/>
</dbReference>
<evidence type="ECO:0000313" key="2">
    <source>
        <dbReference type="EMBL" id="SFX05549.1"/>
    </source>
</evidence>
<dbReference type="Pfam" id="PF00149">
    <property type="entry name" value="Metallophos"/>
    <property type="match status" value="1"/>
</dbReference>
<dbReference type="AlphaFoldDB" id="A0A1K1TZC8"/>
<dbReference type="OrthoDB" id="5296354at2"/>
<dbReference type="GO" id="GO:0005737">
    <property type="term" value="C:cytoplasm"/>
    <property type="evidence" value="ECO:0007669"/>
    <property type="project" value="TreeGrafter"/>
</dbReference>
<dbReference type="RefSeq" id="WP_084661784.1">
    <property type="nucleotide sequence ID" value="NZ_FPJW01000001.1"/>
</dbReference>
<protein>
    <submittedName>
        <fullName evidence="2">Serine/threonine protein phosphatase 1</fullName>
    </submittedName>
</protein>
<dbReference type="GO" id="GO:0016791">
    <property type="term" value="F:phosphatase activity"/>
    <property type="evidence" value="ECO:0007669"/>
    <property type="project" value="TreeGrafter"/>
</dbReference>
<dbReference type="Gene3D" id="3.60.21.10">
    <property type="match status" value="1"/>
</dbReference>
<gene>
    <name evidence="2" type="ORF">SAMN02745752_00365</name>
</gene>
<feature type="domain" description="Calcineurin-like phosphoesterase" evidence="1">
    <location>
        <begin position="18"/>
        <end position="194"/>
    </location>
</feature>
<reference evidence="2 3" key="1">
    <citation type="submission" date="2016-11" db="EMBL/GenBank/DDBJ databases">
        <authorList>
            <person name="Jaros S."/>
            <person name="Januszkiewicz K."/>
            <person name="Wedrychowicz H."/>
        </authorList>
    </citation>
    <scope>NUCLEOTIDE SEQUENCE [LARGE SCALE GENOMIC DNA]</scope>
    <source>
        <strain evidence="2 3">DSM 21637</strain>
    </source>
</reference>
<accession>A0A1K1TZC8</accession>
<dbReference type="Proteomes" id="UP000182350">
    <property type="component" value="Unassembled WGS sequence"/>
</dbReference>
<name>A0A1K1TZC8_9GAMM</name>
<organism evidence="2 3">
    <name type="scientific">Marinospirillum alkaliphilum DSM 21637</name>
    <dbReference type="NCBI Taxonomy" id="1122209"/>
    <lineage>
        <taxon>Bacteria</taxon>
        <taxon>Pseudomonadati</taxon>
        <taxon>Pseudomonadota</taxon>
        <taxon>Gammaproteobacteria</taxon>
        <taxon>Oceanospirillales</taxon>
        <taxon>Oceanospirillaceae</taxon>
        <taxon>Marinospirillum</taxon>
    </lineage>
</organism>
<evidence type="ECO:0000313" key="3">
    <source>
        <dbReference type="Proteomes" id="UP000182350"/>
    </source>
</evidence>
<proteinExistence type="predicted"/>
<sequence>MSRILQLLTENTRGRDFVVGDLHGYYSPLMERLEELRFDPTCDRVLAVGDLIDRGPDSVRCLELVKESWFFSVQGNHERFLIHSLTGDADVSMTWLLNGGRWSSLYTDEELQDMAQLIQEKMPLALEVPCKGQQLGIIHAEVPQDDWNCLRHWRGEMTSHLLEVTTTLRTRIRTGLAHRVHHIDAVVCGHTLVPEPTRLGNVHYLETGICAPQVGGYLSIREVSQLLADPA</sequence>
<dbReference type="PANTHER" id="PTHR42850">
    <property type="entry name" value="METALLOPHOSPHOESTERASE"/>
    <property type="match status" value="1"/>
</dbReference>
<dbReference type="GO" id="GO:0008803">
    <property type="term" value="F:bis(5'-nucleosyl)-tetraphosphatase (symmetrical) activity"/>
    <property type="evidence" value="ECO:0007669"/>
    <property type="project" value="TreeGrafter"/>
</dbReference>
<dbReference type="PANTHER" id="PTHR42850:SF10">
    <property type="entry name" value="SERINE_THREONINE-PROTEIN PHOSPHATASE 1"/>
    <property type="match status" value="1"/>
</dbReference>
<dbReference type="STRING" id="1122209.SAMN02745752_00365"/>
<keyword evidence="3" id="KW-1185">Reference proteome</keyword>
<dbReference type="EMBL" id="FPJW01000001">
    <property type="protein sequence ID" value="SFX05549.1"/>
    <property type="molecule type" value="Genomic_DNA"/>
</dbReference>
<dbReference type="InterPro" id="IPR004843">
    <property type="entry name" value="Calcineurin-like_PHP"/>
</dbReference>